<comment type="caution">
    <text evidence="1">The sequence shown here is derived from an EMBL/GenBank/DDBJ whole genome shotgun (WGS) entry which is preliminary data.</text>
</comment>
<evidence type="ECO:0000313" key="1">
    <source>
        <dbReference type="EMBL" id="KAA6393050.1"/>
    </source>
</evidence>
<proteinExistence type="predicted"/>
<evidence type="ECO:0008006" key="3">
    <source>
        <dbReference type="Google" id="ProtNLM"/>
    </source>
</evidence>
<sequence length="180" mass="20800">MVPLELRDTGYKIIAKICSRIDAGILTKVFYLSRGQFFSLDFEPIFLFKSSIQFDETNISYQIDMNKYWAHFGPTHRRLAQGMRPRTMHNMNETNVNYEIRQKTAKCIGSKRRVPMQKETLSGHISLAATISPGIQPPPPLFILGSLKYVPEKMSNISLIEETQFLAFYSGFMNQILFRH</sequence>
<accession>A0A5J4WDT1</accession>
<gene>
    <name evidence="1" type="ORF">EZS28_011425</name>
</gene>
<dbReference type="Proteomes" id="UP000324800">
    <property type="component" value="Unassembled WGS sequence"/>
</dbReference>
<protein>
    <recommendedName>
        <fullName evidence="3">DDE-1 domain-containing protein</fullName>
    </recommendedName>
</protein>
<name>A0A5J4WDT1_9EUKA</name>
<dbReference type="EMBL" id="SNRW01002356">
    <property type="protein sequence ID" value="KAA6393050.1"/>
    <property type="molecule type" value="Genomic_DNA"/>
</dbReference>
<dbReference type="AlphaFoldDB" id="A0A5J4WDT1"/>
<evidence type="ECO:0000313" key="2">
    <source>
        <dbReference type="Proteomes" id="UP000324800"/>
    </source>
</evidence>
<organism evidence="1 2">
    <name type="scientific">Streblomastix strix</name>
    <dbReference type="NCBI Taxonomy" id="222440"/>
    <lineage>
        <taxon>Eukaryota</taxon>
        <taxon>Metamonada</taxon>
        <taxon>Preaxostyla</taxon>
        <taxon>Oxymonadida</taxon>
        <taxon>Streblomastigidae</taxon>
        <taxon>Streblomastix</taxon>
    </lineage>
</organism>
<reference evidence="1 2" key="1">
    <citation type="submission" date="2019-03" db="EMBL/GenBank/DDBJ databases">
        <title>Single cell metagenomics reveals metabolic interactions within the superorganism composed of flagellate Streblomastix strix and complex community of Bacteroidetes bacteria on its surface.</title>
        <authorList>
            <person name="Treitli S.C."/>
            <person name="Kolisko M."/>
            <person name="Husnik F."/>
            <person name="Keeling P."/>
            <person name="Hampl V."/>
        </authorList>
    </citation>
    <scope>NUCLEOTIDE SEQUENCE [LARGE SCALE GENOMIC DNA]</scope>
    <source>
        <strain evidence="1">ST1C</strain>
    </source>
</reference>